<protein>
    <recommendedName>
        <fullName evidence="6">PhoD-like phosphatase metallophosphatase domain-containing protein</fullName>
    </recommendedName>
</protein>
<accession>A0A852ZQB9</accession>
<reference evidence="4 5" key="1">
    <citation type="submission" date="2020-07" db="EMBL/GenBank/DDBJ databases">
        <title>Sequencing the genomes of 1000 actinobacteria strains.</title>
        <authorList>
            <person name="Klenk H.-P."/>
        </authorList>
    </citation>
    <scope>NUCLEOTIDE SEQUENCE [LARGE SCALE GENOMIC DNA]</scope>
    <source>
        <strain evidence="4 5">DSM 42178</strain>
    </source>
</reference>
<dbReference type="Pfam" id="PF09423">
    <property type="entry name" value="PhoD"/>
    <property type="match status" value="1"/>
</dbReference>
<dbReference type="Pfam" id="PF25077">
    <property type="entry name" value="DUF7800"/>
    <property type="match status" value="1"/>
</dbReference>
<feature type="domain" description="DUF7800" evidence="3">
    <location>
        <begin position="1"/>
        <end position="90"/>
    </location>
</feature>
<dbReference type="CDD" id="cd07389">
    <property type="entry name" value="MPP_PhoD"/>
    <property type="match status" value="1"/>
</dbReference>
<dbReference type="Proteomes" id="UP000567795">
    <property type="component" value="Unassembled WGS sequence"/>
</dbReference>
<sequence length="620" mass="66912">MAELVVGPLLRYVDGSSATVWAETDRPCTVRVRCGGGIQAAEPTWCVAGHHFALVVVDGLAPGSVSTYNVELDGDVVWPVPDVTHPPSTIRTLPAPAPGGPGAAGTPAVRVAFGSCRWASPPSVVDGRLEPDALDTLAATLPELPRQEWPDALLLLGDQVYADEVSALTRAWLAERRDLNQPPWDQVADFEEYTRLYHESWQDPEIRWLLSTVPSAMVCDDHDVIDDWNTSASWRDDMRATDWWEERILSGLASYWVYQHLGNLSPAELAADEVYAAVRRAGGGPRGDAAAVLREHARRADAETDGRRAVRWSYRRDLGRVRVLMVDSRAGRVLQEDRRAMISDDELDWLAAQAAEPGYDHLLLGTSLPWLLPHAVHDLEGWNEALASGARGRRAVRWSERLRRAGDLEHWAAFRRSFHALSALLLDIATPAPAPADAPRDAAPVPVPGRTPAPGRAEPPPATICVLSGDVHHAYLAEAHPSAPGTTPGPGSGTVARPSSRLVQLTCSPVHNAVPAVIRLGFRIGWGRAARRFGRALARHARLPASPVTWEKTAGPYFGNQLMTLTLSGRNATVLLQRAVTGPDGKALLRTVVSAPLTGPTATPAPAPPTPRAPGDPLPS</sequence>
<evidence type="ECO:0000259" key="3">
    <source>
        <dbReference type="Pfam" id="PF25077"/>
    </source>
</evidence>
<dbReference type="AlphaFoldDB" id="A0A852ZQB9"/>
<feature type="compositionally biased region" description="Pro residues" evidence="1">
    <location>
        <begin position="603"/>
        <end position="620"/>
    </location>
</feature>
<evidence type="ECO:0000259" key="2">
    <source>
        <dbReference type="Pfam" id="PF09423"/>
    </source>
</evidence>
<dbReference type="Gene3D" id="3.60.21.70">
    <property type="entry name" value="PhoD-like phosphatase"/>
    <property type="match status" value="1"/>
</dbReference>
<evidence type="ECO:0000256" key="1">
    <source>
        <dbReference type="SAM" id="MobiDB-lite"/>
    </source>
</evidence>
<dbReference type="PANTHER" id="PTHR37031:SF2">
    <property type="entry name" value="PHOD-LIKE PHOSPHATASE METALLOPHOSPHATASE DOMAIN-CONTAINING PROTEIN"/>
    <property type="match status" value="1"/>
</dbReference>
<feature type="compositionally biased region" description="Pro residues" evidence="1">
    <location>
        <begin position="445"/>
        <end position="459"/>
    </location>
</feature>
<feature type="compositionally biased region" description="Low complexity" evidence="1">
    <location>
        <begin position="435"/>
        <end position="444"/>
    </location>
</feature>
<dbReference type="InterPro" id="IPR038607">
    <property type="entry name" value="PhoD-like_sf"/>
</dbReference>
<feature type="region of interest" description="Disordered" evidence="1">
    <location>
        <begin position="597"/>
        <end position="620"/>
    </location>
</feature>
<evidence type="ECO:0000313" key="4">
    <source>
        <dbReference type="EMBL" id="NYI03687.1"/>
    </source>
</evidence>
<dbReference type="PANTHER" id="PTHR37031">
    <property type="entry name" value="METALLOPHOSPHATASE BINDING DOMAIN PROTEIN"/>
    <property type="match status" value="1"/>
</dbReference>
<dbReference type="InterPro" id="IPR056702">
    <property type="entry name" value="DUF7800"/>
</dbReference>
<dbReference type="RefSeq" id="WP_179812700.1">
    <property type="nucleotide sequence ID" value="NZ_JACBZD010000001.1"/>
</dbReference>
<name>A0A852ZQB9_9ACTN</name>
<keyword evidence="5" id="KW-1185">Reference proteome</keyword>
<proteinExistence type="predicted"/>
<evidence type="ECO:0008006" key="6">
    <source>
        <dbReference type="Google" id="ProtNLM"/>
    </source>
</evidence>
<feature type="domain" description="PhoD-like phosphatase metallophosphatase" evidence="2">
    <location>
        <begin position="147"/>
        <end position="263"/>
    </location>
</feature>
<evidence type="ECO:0000313" key="5">
    <source>
        <dbReference type="Proteomes" id="UP000567795"/>
    </source>
</evidence>
<dbReference type="EMBL" id="JACBZD010000001">
    <property type="protein sequence ID" value="NYI03687.1"/>
    <property type="molecule type" value="Genomic_DNA"/>
</dbReference>
<feature type="region of interest" description="Disordered" evidence="1">
    <location>
        <begin position="435"/>
        <end position="459"/>
    </location>
</feature>
<dbReference type="InterPro" id="IPR029052">
    <property type="entry name" value="Metallo-depent_PP-like"/>
</dbReference>
<comment type="caution">
    <text evidence="4">The sequence shown here is derived from an EMBL/GenBank/DDBJ whole genome shotgun (WGS) entry which is preliminary data.</text>
</comment>
<dbReference type="InterPro" id="IPR018946">
    <property type="entry name" value="PhoD-like_MPP"/>
</dbReference>
<gene>
    <name evidence="4" type="ORF">FHU37_000630</name>
</gene>
<dbReference type="SUPFAM" id="SSF56300">
    <property type="entry name" value="Metallo-dependent phosphatases"/>
    <property type="match status" value="1"/>
</dbReference>
<organism evidence="4 5">
    <name type="scientific">Allostreptomyces psammosilenae</name>
    <dbReference type="NCBI Taxonomy" id="1892865"/>
    <lineage>
        <taxon>Bacteria</taxon>
        <taxon>Bacillati</taxon>
        <taxon>Actinomycetota</taxon>
        <taxon>Actinomycetes</taxon>
        <taxon>Kitasatosporales</taxon>
        <taxon>Streptomycetaceae</taxon>
        <taxon>Allostreptomyces</taxon>
    </lineage>
</organism>